<dbReference type="PANTHER" id="PTHR31302">
    <property type="entry name" value="TRANSMEMBRANE PROTEIN WITH METALLOPHOSPHOESTERASE DOMAIN-RELATED"/>
    <property type="match status" value="1"/>
</dbReference>
<name>A0A0U1L567_9FIRM</name>
<evidence type="ECO:0000313" key="3">
    <source>
        <dbReference type="EMBL" id="CQR74024.1"/>
    </source>
</evidence>
<keyword evidence="3" id="KW-0378">Hydrolase</keyword>
<accession>A0A0U1L567</accession>
<evidence type="ECO:0000313" key="4">
    <source>
        <dbReference type="Proteomes" id="UP000049855"/>
    </source>
</evidence>
<dbReference type="SUPFAM" id="SSF56300">
    <property type="entry name" value="Metallo-dependent phosphatases"/>
    <property type="match status" value="1"/>
</dbReference>
<feature type="transmembrane region" description="Helical" evidence="1">
    <location>
        <begin position="38"/>
        <end position="59"/>
    </location>
</feature>
<dbReference type="InterPro" id="IPR051158">
    <property type="entry name" value="Metallophosphoesterase_sf"/>
</dbReference>
<dbReference type="EMBL" id="CTRP01000014">
    <property type="protein sequence ID" value="CQR74024.1"/>
    <property type="molecule type" value="Genomic_DNA"/>
</dbReference>
<evidence type="ECO:0000256" key="1">
    <source>
        <dbReference type="SAM" id="Phobius"/>
    </source>
</evidence>
<dbReference type="InterPro" id="IPR004843">
    <property type="entry name" value="Calcineurin-like_PHP"/>
</dbReference>
<dbReference type="RefSeq" id="WP_021170027.1">
    <property type="nucleotide sequence ID" value="NZ_CTRP01000014.1"/>
</dbReference>
<protein>
    <submittedName>
        <fullName evidence="3">Phosphoesterase</fullName>
        <ecNumber evidence="3">3.1.-.-</ecNumber>
    </submittedName>
</protein>
<dbReference type="InterPro" id="IPR029052">
    <property type="entry name" value="Metallo-depent_PP-like"/>
</dbReference>
<proteinExistence type="predicted"/>
<feature type="transmembrane region" description="Helical" evidence="1">
    <location>
        <begin position="71"/>
        <end position="92"/>
    </location>
</feature>
<dbReference type="AlphaFoldDB" id="A0A0U1L567"/>
<feature type="transmembrane region" description="Helical" evidence="1">
    <location>
        <begin position="112"/>
        <end position="133"/>
    </location>
</feature>
<dbReference type="EC" id="3.1.-.-" evidence="3"/>
<keyword evidence="4" id="KW-1185">Reference proteome</keyword>
<gene>
    <name evidence="3" type="ORF">SpAn4DRAFT_0486</name>
</gene>
<organism evidence="3 4">
    <name type="scientific">Sporomusa ovata</name>
    <dbReference type="NCBI Taxonomy" id="2378"/>
    <lineage>
        <taxon>Bacteria</taxon>
        <taxon>Bacillati</taxon>
        <taxon>Bacillota</taxon>
        <taxon>Negativicutes</taxon>
        <taxon>Selenomonadales</taxon>
        <taxon>Sporomusaceae</taxon>
        <taxon>Sporomusa</taxon>
    </lineage>
</organism>
<dbReference type="Gene3D" id="3.60.21.10">
    <property type="match status" value="1"/>
</dbReference>
<feature type="domain" description="Calcineurin-like phosphoesterase" evidence="2">
    <location>
        <begin position="150"/>
        <end position="318"/>
    </location>
</feature>
<keyword evidence="1" id="KW-1133">Transmembrane helix</keyword>
<keyword evidence="1" id="KW-0472">Membrane</keyword>
<dbReference type="CDD" id="cd07385">
    <property type="entry name" value="MPP_YkuE_C"/>
    <property type="match status" value="1"/>
</dbReference>
<dbReference type="PANTHER" id="PTHR31302:SF0">
    <property type="entry name" value="TRANSMEMBRANE PROTEIN WITH METALLOPHOSPHOESTERASE DOMAIN"/>
    <property type="match status" value="1"/>
</dbReference>
<dbReference type="Proteomes" id="UP000049855">
    <property type="component" value="Unassembled WGS sequence"/>
</dbReference>
<keyword evidence="1" id="KW-0812">Transmembrane</keyword>
<dbReference type="Pfam" id="PF00149">
    <property type="entry name" value="Metallophos"/>
    <property type="match status" value="1"/>
</dbReference>
<evidence type="ECO:0000259" key="2">
    <source>
        <dbReference type="Pfam" id="PF00149"/>
    </source>
</evidence>
<sequence length="375" mass="42152">MGFLLTFLAVYGLANLYIGNRFFYWLRTVVSVPPICYWGIFILAATAPIFARILARAGIAKTEGLFIIGDWWLAITYWSVLLWLIVDIIKVVDKRLNFLPVIAKDMTNQGYIVLFILMGMLAYGAWNALNPVITRYDLSINKRAEGIDSLKIVLVSDIHMGRVIGIDRVERLAESLNELNPDIVIYAGDQIDDDAAYVANNKLAEPLRNIKARFGSYAVLGNHEYISGQPELAVSLLKNNGITVLQDQWTMIGDAIYIVGRDDLSAIRYTSRETGILADIMQGIDKTKPIIVIDHQPSRINEAAQQGVDLQVSGHTHKGQFFPNNLITKRIYEQDWGYLKKDAYQLIVSCGFGTWGPPIRLGNQPEIVDINIKFE</sequence>
<reference evidence="4" key="1">
    <citation type="submission" date="2015-03" db="EMBL/GenBank/DDBJ databases">
        <authorList>
            <person name="Nijsse Bart"/>
        </authorList>
    </citation>
    <scope>NUCLEOTIDE SEQUENCE [LARGE SCALE GENOMIC DNA]</scope>
</reference>
<dbReference type="GO" id="GO:0016787">
    <property type="term" value="F:hydrolase activity"/>
    <property type="evidence" value="ECO:0007669"/>
    <property type="project" value="UniProtKB-KW"/>
</dbReference>